<evidence type="ECO:0000313" key="2">
    <source>
        <dbReference type="Proteomes" id="UP000325576"/>
    </source>
</evidence>
<protein>
    <recommendedName>
        <fullName evidence="3">Abi-like protein</fullName>
    </recommendedName>
</protein>
<dbReference type="Proteomes" id="UP000325576">
    <property type="component" value="Unassembled WGS sequence"/>
</dbReference>
<reference evidence="1 2" key="1">
    <citation type="journal article" date="2017" name="Poromechanics V (2013)">
        <title>Genomic Characterization of the Arsenic-Tolerant Actinobacterium, &lt;i&gt;Rhodococcus erythropolis&lt;/i&gt; S43.</title>
        <authorList>
            <person name="Retamal-Morales G."/>
            <person name="Mehnert M."/>
            <person name="Schwabe R."/>
            <person name="Tischler D."/>
            <person name="Schloemann M."/>
            <person name="Levican G.J."/>
        </authorList>
    </citation>
    <scope>NUCLEOTIDE SEQUENCE [LARGE SCALE GENOMIC DNA]</scope>
    <source>
        <strain evidence="1 2">S43</strain>
    </source>
</reference>
<name>A0A5N5E4S7_RHOER</name>
<sequence>MSSTVLLRHLHEARIAHYRHSCANDATDNDVVQLYLWNSELAAALSEVLGFVEVALRHTIDMQLRAWSVEQCGSDLWIDHLDALPTLQRSFATSRRNLYKAADESRKDRRSDHPRRGEEINHDDLLAHVMFGTWGKLLPEKFNPRKRHADGTYVQDERNLQARRELWKCCLHKAFPEVAMDPRGFGTGNKVRDLRRLRNRVSHMDSLLYVNVGSMHDQVLMPLLNSIDNELRDWALARSRVKKILAERPSMG</sequence>
<evidence type="ECO:0008006" key="3">
    <source>
        <dbReference type="Google" id="ProtNLM"/>
    </source>
</evidence>
<organism evidence="1 2">
    <name type="scientific">Rhodococcus erythropolis</name>
    <name type="common">Arthrobacter picolinophilus</name>
    <dbReference type="NCBI Taxonomy" id="1833"/>
    <lineage>
        <taxon>Bacteria</taxon>
        <taxon>Bacillati</taxon>
        <taxon>Actinomycetota</taxon>
        <taxon>Actinomycetes</taxon>
        <taxon>Mycobacteriales</taxon>
        <taxon>Nocardiaceae</taxon>
        <taxon>Rhodococcus</taxon>
        <taxon>Rhodococcus erythropolis group</taxon>
    </lineage>
</organism>
<accession>A0A5N5E4S7</accession>
<gene>
    <name evidence="1" type="ORF">BS297_11545</name>
</gene>
<comment type="caution">
    <text evidence="1">The sequence shown here is derived from an EMBL/GenBank/DDBJ whole genome shotgun (WGS) entry which is preliminary data.</text>
</comment>
<evidence type="ECO:0000313" key="1">
    <source>
        <dbReference type="EMBL" id="KAB2585197.1"/>
    </source>
</evidence>
<dbReference type="AlphaFoldDB" id="A0A5N5E4S7"/>
<dbReference type="EMBL" id="MRBO01000356">
    <property type="protein sequence ID" value="KAB2585197.1"/>
    <property type="molecule type" value="Genomic_DNA"/>
</dbReference>
<proteinExistence type="predicted"/>